<name>A0A8J6B3H9_9EUKA</name>
<protein>
    <submittedName>
        <fullName evidence="7">PHD-finger</fullName>
    </submittedName>
</protein>
<dbReference type="CDD" id="cd15517">
    <property type="entry name" value="PHD_TCF19_like"/>
    <property type="match status" value="1"/>
</dbReference>
<dbReference type="SUPFAM" id="SSF57903">
    <property type="entry name" value="FYVE/PHD zinc finger"/>
    <property type="match status" value="1"/>
</dbReference>
<feature type="compositionally biased region" description="Acidic residues" evidence="5">
    <location>
        <begin position="46"/>
        <end position="59"/>
    </location>
</feature>
<keyword evidence="3" id="KW-0862">Zinc</keyword>
<proteinExistence type="predicted"/>
<dbReference type="InterPro" id="IPR013083">
    <property type="entry name" value="Znf_RING/FYVE/PHD"/>
</dbReference>
<evidence type="ECO:0000313" key="7">
    <source>
        <dbReference type="EMBL" id="KAG9394938.1"/>
    </source>
</evidence>
<feature type="region of interest" description="Disordered" evidence="5">
    <location>
        <begin position="1"/>
        <end position="59"/>
    </location>
</feature>
<keyword evidence="2 4" id="KW-0863">Zinc-finger</keyword>
<evidence type="ECO:0000256" key="5">
    <source>
        <dbReference type="SAM" id="MobiDB-lite"/>
    </source>
</evidence>
<evidence type="ECO:0000259" key="6">
    <source>
        <dbReference type="PROSITE" id="PS50016"/>
    </source>
</evidence>
<dbReference type="InterPro" id="IPR019786">
    <property type="entry name" value="Zinc_finger_PHD-type_CS"/>
</dbReference>
<dbReference type="PROSITE" id="PS50016">
    <property type="entry name" value="ZF_PHD_2"/>
    <property type="match status" value="1"/>
</dbReference>
<dbReference type="PROSITE" id="PS01359">
    <property type="entry name" value="ZF_PHD_1"/>
    <property type="match status" value="1"/>
</dbReference>
<dbReference type="AlphaFoldDB" id="A0A8J6B3H9"/>
<evidence type="ECO:0000256" key="3">
    <source>
        <dbReference type="ARBA" id="ARBA00022833"/>
    </source>
</evidence>
<feature type="domain" description="PHD-type" evidence="6">
    <location>
        <begin position="61"/>
        <end position="118"/>
    </location>
</feature>
<feature type="compositionally biased region" description="Basic residues" evidence="5">
    <location>
        <begin position="139"/>
        <end position="156"/>
    </location>
</feature>
<organism evidence="7 8">
    <name type="scientific">Carpediemonas membranifera</name>
    <dbReference type="NCBI Taxonomy" id="201153"/>
    <lineage>
        <taxon>Eukaryota</taxon>
        <taxon>Metamonada</taxon>
        <taxon>Carpediemonas-like organisms</taxon>
        <taxon>Carpediemonas</taxon>
    </lineage>
</organism>
<evidence type="ECO:0000256" key="2">
    <source>
        <dbReference type="ARBA" id="ARBA00022771"/>
    </source>
</evidence>
<evidence type="ECO:0000256" key="4">
    <source>
        <dbReference type="PROSITE-ProRule" id="PRU00146"/>
    </source>
</evidence>
<evidence type="ECO:0000256" key="1">
    <source>
        <dbReference type="ARBA" id="ARBA00022723"/>
    </source>
</evidence>
<dbReference type="Proteomes" id="UP000717585">
    <property type="component" value="Unassembled WGS sequence"/>
</dbReference>
<keyword evidence="1" id="KW-0479">Metal-binding</keyword>
<dbReference type="Gene3D" id="3.30.40.10">
    <property type="entry name" value="Zinc/RING finger domain, C3HC4 (zinc finger)"/>
    <property type="match status" value="1"/>
</dbReference>
<dbReference type="SMART" id="SM00249">
    <property type="entry name" value="PHD"/>
    <property type="match status" value="1"/>
</dbReference>
<comment type="caution">
    <text evidence="7">The sequence shown here is derived from an EMBL/GenBank/DDBJ whole genome shotgun (WGS) entry which is preliminary data.</text>
</comment>
<feature type="region of interest" description="Disordered" evidence="5">
    <location>
        <begin position="132"/>
        <end position="162"/>
    </location>
</feature>
<dbReference type="GO" id="GO:0008270">
    <property type="term" value="F:zinc ion binding"/>
    <property type="evidence" value="ECO:0007669"/>
    <property type="project" value="UniProtKB-KW"/>
</dbReference>
<accession>A0A8J6B3H9</accession>
<dbReference type="EMBL" id="JAHDYR010000012">
    <property type="protein sequence ID" value="KAG9394938.1"/>
    <property type="molecule type" value="Genomic_DNA"/>
</dbReference>
<keyword evidence="8" id="KW-1185">Reference proteome</keyword>
<dbReference type="InterPro" id="IPR001965">
    <property type="entry name" value="Znf_PHD"/>
</dbReference>
<dbReference type="InterPro" id="IPR019787">
    <property type="entry name" value="Znf_PHD-finger"/>
</dbReference>
<gene>
    <name evidence="7" type="ORF">J8273_0146</name>
</gene>
<evidence type="ECO:0000313" key="8">
    <source>
        <dbReference type="Proteomes" id="UP000717585"/>
    </source>
</evidence>
<dbReference type="InterPro" id="IPR011011">
    <property type="entry name" value="Znf_FYVE_PHD"/>
</dbReference>
<sequence length="337" mass="38348">MSLNESTDDIRAQLDNLLEQQKQDVDPAEAEVKTSTASDAAPAPIPEEEPDQEEEVEPKDEEVCTVCHTSNNAKTWIQCDNIKCQAWVHVECDRMTDEMLVMFEDDKSRYYCPTCRRKKRVPHPEKRWNEIMRKNTTTTKRKARAPARTPTKRSNRPKAELVPPDPVVLRATRSSGVLGDGAPAWIEEAGIAEDGSVQFALPPMLNAKHSLEPLFEKMIPKFTTVNHTQVFVSYKGAVTKNGKEHIRIAQLDLDDLYKQFYQHMIDFRDNLVDQMYSRAHDVLEHALEAQITDCGKELTTTYPERRVPETADIAGQMVSELVVMPPIEEWGVDEDAE</sequence>
<dbReference type="Pfam" id="PF13771">
    <property type="entry name" value="zf-HC5HC2H"/>
    <property type="match status" value="1"/>
</dbReference>
<reference evidence="7" key="1">
    <citation type="submission" date="2021-05" db="EMBL/GenBank/DDBJ databases">
        <title>A free-living protist that lacks canonical eukaryotic 1 DNA replication and segregation systems.</title>
        <authorList>
            <person name="Salas-Leiva D.E."/>
            <person name="Tromer E.C."/>
            <person name="Curtis B.A."/>
            <person name="Jerlstrom-Hultqvist J."/>
            <person name="Kolisko M."/>
            <person name="Yi Z."/>
            <person name="Salas-Leiva J.S."/>
            <person name="Gallot-Lavallee L."/>
            <person name="Kops G.J.P.L."/>
            <person name="Archibald J.M."/>
            <person name="Simpson A.G.B."/>
            <person name="Roger A.J."/>
        </authorList>
    </citation>
    <scope>NUCLEOTIDE SEQUENCE</scope>
    <source>
        <strain evidence="7">BICM</strain>
    </source>
</reference>